<evidence type="ECO:0000313" key="2">
    <source>
        <dbReference type="EMBL" id="KAL3777880.1"/>
    </source>
</evidence>
<name>A0ABD3NP58_9STRA</name>
<sequence>MHNEVKKAPADNPVRIAVYDVAGSRVDVPSEGNEGESIVWIDPYVASHSISYVIRMDPETIEGLSDIQYVVETSPFRGNSSPGSRSDAPSPSSPSVHRRPSPTTKIPVVSSQSPVSSFAGASLGGGILCSGKRAHARGKASHVKYEFAINKTQELFAGWSEFHGPVTLTPRILFKIMDYSPESDMVNQHQGEL</sequence>
<evidence type="ECO:0000313" key="3">
    <source>
        <dbReference type="Proteomes" id="UP001530315"/>
    </source>
</evidence>
<dbReference type="EMBL" id="JALLAZ020001258">
    <property type="protein sequence ID" value="KAL3777880.1"/>
    <property type="molecule type" value="Genomic_DNA"/>
</dbReference>
<reference evidence="2 3" key="1">
    <citation type="submission" date="2024-10" db="EMBL/GenBank/DDBJ databases">
        <title>Updated reference genomes for cyclostephanoid diatoms.</title>
        <authorList>
            <person name="Roberts W.R."/>
            <person name="Alverson A.J."/>
        </authorList>
    </citation>
    <scope>NUCLEOTIDE SEQUENCE [LARGE SCALE GENOMIC DNA]</scope>
    <source>
        <strain evidence="2 3">AJA276-08</strain>
    </source>
</reference>
<proteinExistence type="predicted"/>
<feature type="compositionally biased region" description="Low complexity" evidence="1">
    <location>
        <begin position="80"/>
        <end position="95"/>
    </location>
</feature>
<protein>
    <submittedName>
        <fullName evidence="2">Uncharacterized protein</fullName>
    </submittedName>
</protein>
<comment type="caution">
    <text evidence="2">The sequence shown here is derived from an EMBL/GenBank/DDBJ whole genome shotgun (WGS) entry which is preliminary data.</text>
</comment>
<organism evidence="2 3">
    <name type="scientific">Stephanodiscus triporus</name>
    <dbReference type="NCBI Taxonomy" id="2934178"/>
    <lineage>
        <taxon>Eukaryota</taxon>
        <taxon>Sar</taxon>
        <taxon>Stramenopiles</taxon>
        <taxon>Ochrophyta</taxon>
        <taxon>Bacillariophyta</taxon>
        <taxon>Coscinodiscophyceae</taxon>
        <taxon>Thalassiosirophycidae</taxon>
        <taxon>Stephanodiscales</taxon>
        <taxon>Stephanodiscaceae</taxon>
        <taxon>Stephanodiscus</taxon>
    </lineage>
</organism>
<keyword evidence="3" id="KW-1185">Reference proteome</keyword>
<evidence type="ECO:0000256" key="1">
    <source>
        <dbReference type="SAM" id="MobiDB-lite"/>
    </source>
</evidence>
<dbReference type="AlphaFoldDB" id="A0ABD3NP58"/>
<accession>A0ABD3NP58</accession>
<gene>
    <name evidence="2" type="ORF">ACHAW5_005682</name>
</gene>
<feature type="region of interest" description="Disordered" evidence="1">
    <location>
        <begin position="75"/>
        <end position="111"/>
    </location>
</feature>
<dbReference type="Proteomes" id="UP001530315">
    <property type="component" value="Unassembled WGS sequence"/>
</dbReference>